<evidence type="ECO:0000313" key="2">
    <source>
        <dbReference type="Proteomes" id="UP001152531"/>
    </source>
</evidence>
<sequence>MTESIDLEYLQWENKKLLSWSRNGLIAYSIPNNKENLLLTYLENVNGKTWKLSTPQKIIVKPNEGQIPELSLLEWSYLNTDLAISDVYGNFYILLSGVGLIDEKEGMNSNGSVNSINSPSPSYELTSYNHLEVIFKDIIVPNINSKPNHSLKVVAFKWLPIEKSQLIGKEAKLVHLPNAEDKKFAYSYGLSQHQPNNLCHPISTKQACIGLRANGEIVIFYQGEHKVEYHKLSGKLNEGINKNLNITQAEFGFPNEKHIILIAYDEFSNKIITYKIFIDWGFLTEAAAKQKMDPHYNTPKESQTSPKLRIETVYQMAPLSQHEFNGVIYEDDENDPQPVKKEDDMDIDNFTSTADGIYKPKLRIGKLASFHIVSPHLDDEDSMDIFVNYYNYDENFKISTSMYRYRLAESNNPIINAFSEIGMTKDEESTKEYYLQLYDQTNVPSQIIGISGTTCAMVIVCGDGTSRTFARKNNTIIHVNESNRCEKMPEKISSLAEIGFVLPTLEMKSQIAFGFSPFYNLAYFELNQTDLDIKIVFLEKLQCLELSPEELYKTSVGFALYHSQSCYFNSNSDDLLIIIQLEIDRVSKKIGDFLDMEKIPDALDSFIESIICESHKAINFQLDVFNKETVDKLLSNPPLQKLLSLQLILGGLEGRINNISQNIAWIVLNLRSCSFGIMFSLSSIYRQLSKKKPTEDTYQDSVTRAESIISLTGNVRWLVELIIYLNQELLELYMSNKHKRPSKISFENSIVLPILISKVPRLFLMYALSSISKTQEVLKRLHKDLEESNKLFTPMKDALNRYFTSCSNSPLNLPLFETFIKECDGYILKEMNDITTKTSKTQALKLEQQMFCHGKIGPGLFQVGRWIIEKYSSFIVRDLKVAEMFYYDVNWINISNDFKDELELVRDEPIFTSKNCKTVPRQRINDGYIDALRKIIICSNSQGLRKCTRCRSVSLVNDPLIFGEGNIGLWTMVFQRTCVCGSSWANV</sequence>
<keyword evidence="2" id="KW-1185">Reference proteome</keyword>
<dbReference type="EMBL" id="CALSDN010000002">
    <property type="protein sequence ID" value="CAH6719344.1"/>
    <property type="molecule type" value="Genomic_DNA"/>
</dbReference>
<comment type="caution">
    <text evidence="1">The sequence shown here is derived from an EMBL/GenBank/DDBJ whole genome shotgun (WGS) entry which is preliminary data.</text>
</comment>
<reference evidence="1" key="1">
    <citation type="submission" date="2022-06" db="EMBL/GenBank/DDBJ databases">
        <authorList>
            <person name="Legras J.-L."/>
            <person name="Devillers H."/>
            <person name="Grondin C."/>
        </authorList>
    </citation>
    <scope>NUCLEOTIDE SEQUENCE</scope>
    <source>
        <strain evidence="1">CLIB 1444</strain>
    </source>
</reference>
<accession>A0ACA9Y312</accession>
<proteinExistence type="predicted"/>
<gene>
    <name evidence="1" type="ORF">CLIB1444_02S06348</name>
</gene>
<dbReference type="Proteomes" id="UP001152531">
    <property type="component" value="Unassembled WGS sequence"/>
</dbReference>
<name>A0ACA9Y312_9ASCO</name>
<evidence type="ECO:0000313" key="1">
    <source>
        <dbReference type="EMBL" id="CAH6719344.1"/>
    </source>
</evidence>
<protein>
    <submittedName>
        <fullName evidence="1">Mediator of RNA polymerase II transcription subunit 16</fullName>
    </submittedName>
</protein>
<organism evidence="1 2">
    <name type="scientific">[Candida] jaroonii</name>
    <dbReference type="NCBI Taxonomy" id="467808"/>
    <lineage>
        <taxon>Eukaryota</taxon>
        <taxon>Fungi</taxon>
        <taxon>Dikarya</taxon>
        <taxon>Ascomycota</taxon>
        <taxon>Saccharomycotina</taxon>
        <taxon>Pichiomycetes</taxon>
        <taxon>Debaryomycetaceae</taxon>
        <taxon>Yamadazyma</taxon>
    </lineage>
</organism>